<gene>
    <name evidence="1" type="ORF">TCIL3000_0_50310</name>
</gene>
<evidence type="ECO:0000313" key="2">
    <source>
        <dbReference type="Proteomes" id="UP000000702"/>
    </source>
</evidence>
<dbReference type="VEuPathDB" id="TriTrypDB:TcIL3000_0_50310"/>
<dbReference type="Proteomes" id="UP000000702">
    <property type="component" value="Unassembled WGS sequence"/>
</dbReference>
<reference evidence="2" key="1">
    <citation type="submission" date="2011-07" db="EMBL/GenBank/DDBJ databases">
        <title>Divergent evolution of antigenic variation in African trypanosomes.</title>
        <authorList>
            <person name="Jackson A.P."/>
            <person name="Berry A."/>
            <person name="Allison H.C."/>
            <person name="Burton P."/>
            <person name="Anderson J."/>
            <person name="Aslett M."/>
            <person name="Brown R."/>
            <person name="Corton N."/>
            <person name="Harris D."/>
            <person name="Hauser H."/>
            <person name="Gamble J."/>
            <person name="Gilderthorp R."/>
            <person name="McQuillan J."/>
            <person name="Quail M.A."/>
            <person name="Sanders M."/>
            <person name="Van Tonder A."/>
            <person name="Ginger M.L."/>
            <person name="Donelson J.E."/>
            <person name="Field M.C."/>
            <person name="Barry J.D."/>
            <person name="Berriman M."/>
            <person name="Hertz-Fowler C."/>
        </authorList>
    </citation>
    <scope>NUCLEOTIDE SEQUENCE [LARGE SCALE GENOMIC DNA]</scope>
    <source>
        <strain evidence="2">IL3000</strain>
    </source>
</reference>
<keyword evidence="2" id="KW-1185">Reference proteome</keyword>
<dbReference type="AlphaFoldDB" id="F9WAY9"/>
<accession>F9WAY9</accession>
<reference evidence="1 2" key="2">
    <citation type="journal article" date="2012" name="Proc. Natl. Acad. Sci. U.S.A.">
        <title>Antigenic diversity is generated by distinct evolutionary mechanisms in African trypanosome species.</title>
        <authorList>
            <person name="Jackson A.P."/>
            <person name="Berry A."/>
            <person name="Aslett M."/>
            <person name="Allison H.C."/>
            <person name="Burton P."/>
            <person name="Vavrova-Anderson J."/>
            <person name="Brown R."/>
            <person name="Browne H."/>
            <person name="Corton N."/>
            <person name="Hauser H."/>
            <person name="Gamble J."/>
            <person name="Gilderthorp R."/>
            <person name="Marcello L."/>
            <person name="McQuillan J."/>
            <person name="Otto T.D."/>
            <person name="Quail M.A."/>
            <person name="Sanders M.J."/>
            <person name="van Tonder A."/>
            <person name="Ginger M.L."/>
            <person name="Field M.C."/>
            <person name="Barry J.D."/>
            <person name="Hertz-Fowler C."/>
            <person name="Berriman M."/>
        </authorList>
    </citation>
    <scope>NUCLEOTIDE SEQUENCE [LARGE SCALE GENOMIC DNA]</scope>
    <source>
        <strain evidence="1 2">IL3000</strain>
    </source>
</reference>
<name>F9WAY9_TRYCI</name>
<organism evidence="1 2">
    <name type="scientific">Trypanosoma congolense (strain IL3000)</name>
    <dbReference type="NCBI Taxonomy" id="1068625"/>
    <lineage>
        <taxon>Eukaryota</taxon>
        <taxon>Discoba</taxon>
        <taxon>Euglenozoa</taxon>
        <taxon>Kinetoplastea</taxon>
        <taxon>Metakinetoplastina</taxon>
        <taxon>Trypanosomatida</taxon>
        <taxon>Trypanosomatidae</taxon>
        <taxon>Trypanosoma</taxon>
        <taxon>Nannomonas</taxon>
    </lineage>
</organism>
<dbReference type="EMBL" id="CAEQ01001504">
    <property type="protein sequence ID" value="CCD14415.1"/>
    <property type="molecule type" value="Genomic_DNA"/>
</dbReference>
<evidence type="ECO:0000313" key="1">
    <source>
        <dbReference type="EMBL" id="CCD14415.1"/>
    </source>
</evidence>
<comment type="caution">
    <text evidence="1">The sequence shown here is derived from an EMBL/GenBank/DDBJ whole genome shotgun (WGS) entry which is preliminary data.</text>
</comment>
<protein>
    <submittedName>
        <fullName evidence="1">WGS project CAEQ00000000 data, annotated contig 2036</fullName>
    </submittedName>
</protein>
<sequence>MSPWLPPTIKRQQAVVAQAESVSKPFSLFVNLVYPMSSIASTNLRSPPYISASCMLSGTGSSLSSPTPCPSPGKQLPKLLFPAAHVFPMHKCPSPLLALTKSIIIFTVFPLTSVPWLQCELFCTPAQSDFSSSLLVRLGPLYKFHLLLHN</sequence>
<proteinExistence type="predicted"/>